<feature type="binding site" evidence="17">
    <location>
        <position position="75"/>
    </location>
    <ligand>
        <name>ATP</name>
        <dbReference type="ChEBI" id="CHEBI:30616"/>
    </ligand>
</feature>
<dbReference type="GO" id="GO:0046872">
    <property type="term" value="F:metal ion binding"/>
    <property type="evidence" value="ECO:0007669"/>
    <property type="project" value="UniProtKB-KW"/>
</dbReference>
<evidence type="ECO:0000256" key="7">
    <source>
        <dbReference type="ARBA" id="ARBA00022741"/>
    </source>
</evidence>
<feature type="transmembrane region" description="Helical" evidence="19">
    <location>
        <begin position="55"/>
        <end position="74"/>
    </location>
</feature>
<comment type="subcellular location">
    <subcellularLocation>
        <location evidence="1">Cell membrane</location>
        <topology evidence="1">Multi-pass membrane protein</topology>
    </subcellularLocation>
</comment>
<dbReference type="PANTHER" id="PTHR34299:SF1">
    <property type="entry name" value="DIACYLGLYCEROL KINASE"/>
    <property type="match status" value="1"/>
</dbReference>
<gene>
    <name evidence="20" type="ORF">EE52_0212530</name>
    <name evidence="22" type="ORF">FOC69_04085</name>
    <name evidence="21" type="ORF">O1433_02425</name>
</gene>
<feature type="binding site" evidence="18">
    <location>
        <position position="27"/>
    </location>
    <ligand>
        <name>a divalent metal cation</name>
        <dbReference type="ChEBI" id="CHEBI:60240"/>
    </ligand>
</feature>
<evidence type="ECO:0000313" key="22">
    <source>
        <dbReference type="EMBL" id="QKH83575.1"/>
    </source>
</evidence>
<dbReference type="PATRIC" id="fig|817.53.peg.2588"/>
<evidence type="ECO:0000256" key="1">
    <source>
        <dbReference type="ARBA" id="ARBA00004651"/>
    </source>
</evidence>
<sequence length="128" mass="14029">MEKFSIKKRIQSFGYAWKGIRSFVSKEHNAWIHCVAIITVTIAGFYFGITRNEWIAIILCFGMVLAAEGFNTAIERLVNLVSPEHNPIAGDVKDIAAGAVLICAIVAVIIGVIIFMPYVLAVLLCNMG</sequence>
<dbReference type="EMBL" id="CP054003">
    <property type="protein sequence ID" value="QKH83575.1"/>
    <property type="molecule type" value="Genomic_DNA"/>
</dbReference>
<keyword evidence="3" id="KW-1003">Cell membrane</keyword>
<reference evidence="20" key="2">
    <citation type="submission" date="2014-07" db="EMBL/GenBank/DDBJ databases">
        <title>Genetics and epidemiology of antimicrobial resistance in B. fragilis group.</title>
        <authorList>
            <person name="Sydenham T.V."/>
            <person name="Hasman H."/>
            <person name="Kemp M."/>
            <person name="Justesen U.S."/>
        </authorList>
    </citation>
    <scope>NUCLEOTIDE SEQUENCE [LARGE SCALE GENOMIC DNA]</scope>
    <source>
        <strain evidence="20">DCMOUH0018B</strain>
    </source>
</reference>
<evidence type="ECO:0000313" key="23">
    <source>
        <dbReference type="Proteomes" id="UP000501467"/>
    </source>
</evidence>
<dbReference type="CDD" id="cd14265">
    <property type="entry name" value="UDPK_IM_like"/>
    <property type="match status" value="1"/>
</dbReference>
<comment type="similarity">
    <text evidence="2">Belongs to the bacterial diacylglycerol kinase family.</text>
</comment>
<evidence type="ECO:0000256" key="17">
    <source>
        <dbReference type="PIRSR" id="PIRSR600829-3"/>
    </source>
</evidence>
<evidence type="ECO:0000256" key="12">
    <source>
        <dbReference type="ARBA" id="ARBA00023136"/>
    </source>
</evidence>
<evidence type="ECO:0000256" key="13">
    <source>
        <dbReference type="ARBA" id="ARBA00023209"/>
    </source>
</evidence>
<dbReference type="GO" id="GO:0016301">
    <property type="term" value="F:kinase activity"/>
    <property type="evidence" value="ECO:0007669"/>
    <property type="project" value="UniProtKB-KW"/>
</dbReference>
<evidence type="ECO:0000313" key="21">
    <source>
        <dbReference type="EMBL" id="MCZ2686354.1"/>
    </source>
</evidence>
<keyword evidence="8 21" id="KW-0418">Kinase</keyword>
<evidence type="ECO:0000256" key="4">
    <source>
        <dbReference type="ARBA" id="ARBA00022516"/>
    </source>
</evidence>
<organism evidence="20">
    <name type="scientific">Bacteroides fragilis</name>
    <dbReference type="NCBI Taxonomy" id="817"/>
    <lineage>
        <taxon>Bacteria</taxon>
        <taxon>Pseudomonadati</taxon>
        <taxon>Bacteroidota</taxon>
        <taxon>Bacteroidia</taxon>
        <taxon>Bacteroidales</taxon>
        <taxon>Bacteroidaceae</taxon>
        <taxon>Bacteroides</taxon>
    </lineage>
</organism>
<dbReference type="InterPro" id="IPR000829">
    <property type="entry name" value="DAGK"/>
</dbReference>
<dbReference type="Proteomes" id="UP000501467">
    <property type="component" value="Chromosome"/>
</dbReference>
<keyword evidence="9 17" id="KW-0067">ATP-binding</keyword>
<evidence type="ECO:0000256" key="9">
    <source>
        <dbReference type="ARBA" id="ARBA00022840"/>
    </source>
</evidence>
<dbReference type="GeneID" id="99671556"/>
<feature type="transmembrane region" description="Helical" evidence="19">
    <location>
        <begin position="30"/>
        <end position="49"/>
    </location>
</feature>
<keyword evidence="11" id="KW-0443">Lipid metabolism</keyword>
<evidence type="ECO:0000313" key="20">
    <source>
        <dbReference type="EMBL" id="KFX74374.1"/>
    </source>
</evidence>
<reference evidence="20" key="1">
    <citation type="book" date="2014" name="THE 24TH EUROPEAN CONGRESS OF CLINICAL MICROBIOLOGY AND INFECTIOUS DISEASES" publisher="ECCMID 2014" city="Barcelona, Spain">
        <title>Identification of resistance genes in three multidrug-resistant Bacteroides fragilis isolates by whole genome sequencing.</title>
        <editorList>
            <person name="Unknown"/>
            <person name="A."/>
        </editorList>
        <authorList>
            <person name="Sydenham T.V."/>
            <person name="Hasman H."/>
            <person name="Wang M."/>
            <person name="Soki J."/>
            <person name="Nagy E."/>
            <person name="Justesen U.S."/>
        </authorList>
    </citation>
    <scope>NUCLEOTIDE SEQUENCE</scope>
    <source>
        <strain evidence="20">DCMOUH0018B</strain>
    </source>
</reference>
<keyword evidence="10 19" id="KW-1133">Transmembrane helix</keyword>
<evidence type="ECO:0000256" key="6">
    <source>
        <dbReference type="ARBA" id="ARBA00022692"/>
    </source>
</evidence>
<evidence type="ECO:0000256" key="18">
    <source>
        <dbReference type="PIRSR" id="PIRSR600829-4"/>
    </source>
</evidence>
<keyword evidence="13" id="KW-0594">Phospholipid biosynthesis</keyword>
<evidence type="ECO:0000256" key="15">
    <source>
        <dbReference type="PIRSR" id="PIRSR600829-1"/>
    </source>
</evidence>
<evidence type="ECO:0000256" key="16">
    <source>
        <dbReference type="PIRSR" id="PIRSR600829-2"/>
    </source>
</evidence>
<feature type="binding site" evidence="17">
    <location>
        <position position="27"/>
    </location>
    <ligand>
        <name>ATP</name>
        <dbReference type="ChEBI" id="CHEBI:30616"/>
    </ligand>
</feature>
<dbReference type="Pfam" id="PF01219">
    <property type="entry name" value="DAGK_prokar"/>
    <property type="match status" value="1"/>
</dbReference>
<feature type="binding site" evidence="17">
    <location>
        <position position="15"/>
    </location>
    <ligand>
        <name>ATP</name>
        <dbReference type="ChEBI" id="CHEBI:30616"/>
    </ligand>
</feature>
<keyword evidence="18" id="KW-0479">Metal-binding</keyword>
<dbReference type="GO" id="GO:0008654">
    <property type="term" value="P:phospholipid biosynthetic process"/>
    <property type="evidence" value="ECO:0007669"/>
    <property type="project" value="UniProtKB-KW"/>
</dbReference>
<accession>A0A0I9UPY8</accession>
<feature type="binding site" evidence="17">
    <location>
        <begin position="93"/>
        <end position="94"/>
    </location>
    <ligand>
        <name>ATP</name>
        <dbReference type="ChEBI" id="CHEBI:30616"/>
    </ligand>
</feature>
<dbReference type="GO" id="GO:0005886">
    <property type="term" value="C:plasma membrane"/>
    <property type="evidence" value="ECO:0007669"/>
    <property type="project" value="UniProtKB-SubCell"/>
</dbReference>
<keyword evidence="7 17" id="KW-0547">Nucleotide-binding</keyword>
<evidence type="ECO:0000256" key="8">
    <source>
        <dbReference type="ARBA" id="ARBA00022777"/>
    </source>
</evidence>
<feature type="transmembrane region" description="Helical" evidence="19">
    <location>
        <begin position="95"/>
        <end position="120"/>
    </location>
</feature>
<evidence type="ECO:0000256" key="11">
    <source>
        <dbReference type="ARBA" id="ARBA00023098"/>
    </source>
</evidence>
<dbReference type="AlphaFoldDB" id="A0A0I9UPY8"/>
<feature type="binding site" evidence="18">
    <location>
        <position position="75"/>
    </location>
    <ligand>
        <name>a divalent metal cation</name>
        <dbReference type="ChEBI" id="CHEBI:60240"/>
    </ligand>
</feature>
<dbReference type="RefSeq" id="WP_005777501.1">
    <property type="nucleotide sequence ID" value="NZ_CAEUHN010000012.1"/>
</dbReference>
<proteinExistence type="inferred from homology"/>
<dbReference type="InterPro" id="IPR033717">
    <property type="entry name" value="UDPK"/>
</dbReference>
<feature type="binding site" evidence="16">
    <location>
        <position position="68"/>
    </location>
    <ligand>
        <name>substrate</name>
    </ligand>
</feature>
<keyword evidence="5" id="KW-0808">Transferase</keyword>
<keyword evidence="18" id="KW-0460">Magnesium</keyword>
<dbReference type="InterPro" id="IPR036945">
    <property type="entry name" value="DAGK_sf"/>
</dbReference>
<dbReference type="PANTHER" id="PTHR34299">
    <property type="entry name" value="DIACYLGLYCEROL KINASE"/>
    <property type="match status" value="1"/>
</dbReference>
<dbReference type="GO" id="GO:0005524">
    <property type="term" value="F:ATP binding"/>
    <property type="evidence" value="ECO:0007669"/>
    <property type="project" value="UniProtKB-KW"/>
</dbReference>
<dbReference type="EMBL" id="JMZZ02000150">
    <property type="protein sequence ID" value="KFX74374.1"/>
    <property type="molecule type" value="Genomic_DNA"/>
</dbReference>
<evidence type="ECO:0000256" key="2">
    <source>
        <dbReference type="ARBA" id="ARBA00005967"/>
    </source>
</evidence>
<dbReference type="EMBL" id="JAPTZU010000001">
    <property type="protein sequence ID" value="MCZ2686354.1"/>
    <property type="molecule type" value="Genomic_DNA"/>
</dbReference>
<reference evidence="21" key="4">
    <citation type="submission" date="2022-12" db="EMBL/GenBank/DDBJ databases">
        <title>Development of a Multilocus Sequence Typing Scheme for Bacteroides fragilis Based on Whole Genome Sequencing Data and Clinical Application.</title>
        <authorList>
            <person name="Nielsen F.D."/>
            <person name="Justesen U.S."/>
        </authorList>
    </citation>
    <scope>NUCLEOTIDE SEQUENCE</scope>
    <source>
        <strain evidence="21">BF_AM_ODE_DK_2015_4</strain>
    </source>
</reference>
<protein>
    <submittedName>
        <fullName evidence="20">DeoR faimly transcriptional regulator</fullName>
    </submittedName>
    <submittedName>
        <fullName evidence="21">Diacylglycerol kinase family protein</fullName>
    </submittedName>
</protein>
<evidence type="ECO:0000256" key="14">
    <source>
        <dbReference type="ARBA" id="ARBA00023264"/>
    </source>
</evidence>
<reference evidence="22 23" key="3">
    <citation type="submission" date="2020-05" db="EMBL/GenBank/DDBJ databases">
        <title>FDA dAtabase for Regulatory Grade micrObial Sequences (FDA-ARGOS): Supporting development and validation of Infectious Disease Dx tests.</title>
        <authorList>
            <person name="Bojja K."/>
            <person name="Kessler A."/>
            <person name="Tallon L."/>
            <person name="Sadzewicz L."/>
            <person name="Zhao X."/>
            <person name="Vavikolanu K."/>
            <person name="Mehta A."/>
            <person name="Aluvathingal J."/>
            <person name="Nadendla S."/>
            <person name="Myers T."/>
            <person name="Yan Y."/>
            <person name="Sichtig H."/>
        </authorList>
    </citation>
    <scope>NUCLEOTIDE SEQUENCE [LARGE SCALE GENOMIC DNA]</scope>
    <source>
        <strain evidence="22 23">FDAARGOS_763</strain>
    </source>
</reference>
<keyword evidence="6 19" id="KW-0812">Transmembrane</keyword>
<evidence type="ECO:0000256" key="19">
    <source>
        <dbReference type="SAM" id="Phobius"/>
    </source>
</evidence>
<keyword evidence="4" id="KW-0444">Lipid biosynthesis</keyword>
<keyword evidence="14" id="KW-1208">Phospholipid metabolism</keyword>
<evidence type="ECO:0000256" key="5">
    <source>
        <dbReference type="ARBA" id="ARBA00022679"/>
    </source>
</evidence>
<comment type="cofactor">
    <cofactor evidence="18">
        <name>Mg(2+)</name>
        <dbReference type="ChEBI" id="CHEBI:18420"/>
    </cofactor>
    <text evidence="18">Mn(2+), Zn(2+), Cd(2+) and Co(2+) support activity to lesser extents.</text>
</comment>
<dbReference type="Gene3D" id="1.10.287.3610">
    <property type="match status" value="1"/>
</dbReference>
<keyword evidence="12 19" id="KW-0472">Membrane</keyword>
<evidence type="ECO:0000256" key="10">
    <source>
        <dbReference type="ARBA" id="ARBA00022989"/>
    </source>
</evidence>
<name>A0A0I9UPY8_BACFG</name>
<evidence type="ECO:0000256" key="3">
    <source>
        <dbReference type="ARBA" id="ARBA00022475"/>
    </source>
</evidence>
<dbReference type="Proteomes" id="UP001079672">
    <property type="component" value="Unassembled WGS sequence"/>
</dbReference>
<feature type="active site" description="Proton acceptor" evidence="15">
    <location>
        <position position="68"/>
    </location>
</feature>